<dbReference type="PANTHER" id="PTHR45840:SF2">
    <property type="entry name" value="PROTEIN RHOMBOID-RELATED"/>
    <property type="match status" value="1"/>
</dbReference>
<dbReference type="SUPFAM" id="SSF144091">
    <property type="entry name" value="Rhomboid-like"/>
    <property type="match status" value="1"/>
</dbReference>
<dbReference type="GO" id="GO:0016020">
    <property type="term" value="C:membrane"/>
    <property type="evidence" value="ECO:0007669"/>
    <property type="project" value="UniProtKB-SubCell"/>
</dbReference>
<feature type="transmembrane region" description="Helical" evidence="6">
    <location>
        <begin position="179"/>
        <end position="197"/>
    </location>
</feature>
<evidence type="ECO:0000256" key="1">
    <source>
        <dbReference type="ARBA" id="ARBA00004141"/>
    </source>
</evidence>
<evidence type="ECO:0000313" key="9">
    <source>
        <dbReference type="Proteomes" id="UP001175271"/>
    </source>
</evidence>
<feature type="transmembrane region" description="Helical" evidence="6">
    <location>
        <begin position="146"/>
        <end position="167"/>
    </location>
</feature>
<evidence type="ECO:0000256" key="4">
    <source>
        <dbReference type="ARBA" id="ARBA00022989"/>
    </source>
</evidence>
<dbReference type="PANTHER" id="PTHR45840">
    <property type="entry name" value="RHOMBOID-RELATED PROTEIN"/>
    <property type="match status" value="1"/>
</dbReference>
<accession>A0AA39LHB2</accession>
<evidence type="ECO:0000256" key="6">
    <source>
        <dbReference type="SAM" id="Phobius"/>
    </source>
</evidence>
<dbReference type="Proteomes" id="UP001175271">
    <property type="component" value="Unassembled WGS sequence"/>
</dbReference>
<name>A0AA39LHB2_9BILA</name>
<dbReference type="AlphaFoldDB" id="A0AA39LHB2"/>
<keyword evidence="5 6" id="KW-0472">Membrane</keyword>
<keyword evidence="4 6" id="KW-1133">Transmembrane helix</keyword>
<keyword evidence="9" id="KW-1185">Reference proteome</keyword>
<evidence type="ECO:0000256" key="3">
    <source>
        <dbReference type="ARBA" id="ARBA00022692"/>
    </source>
</evidence>
<proteinExistence type="inferred from homology"/>
<evidence type="ECO:0000256" key="5">
    <source>
        <dbReference type="ARBA" id="ARBA00023136"/>
    </source>
</evidence>
<feature type="transmembrane region" description="Helical" evidence="6">
    <location>
        <begin position="121"/>
        <end position="140"/>
    </location>
</feature>
<dbReference type="Pfam" id="PF01694">
    <property type="entry name" value="Rhomboid"/>
    <property type="match status" value="1"/>
</dbReference>
<comment type="caution">
    <text evidence="8">The sequence shown here is derived from an EMBL/GenBank/DDBJ whole genome shotgun (WGS) entry which is preliminary data.</text>
</comment>
<protein>
    <recommendedName>
        <fullName evidence="7">Peptidase S54 rhomboid domain-containing protein</fullName>
    </recommendedName>
</protein>
<dbReference type="GO" id="GO:0004252">
    <property type="term" value="F:serine-type endopeptidase activity"/>
    <property type="evidence" value="ECO:0007669"/>
    <property type="project" value="InterPro"/>
</dbReference>
<reference evidence="8" key="1">
    <citation type="submission" date="2023-06" db="EMBL/GenBank/DDBJ databases">
        <title>Genomic analysis of the entomopathogenic nematode Steinernema hermaphroditum.</title>
        <authorList>
            <person name="Schwarz E.M."/>
            <person name="Heppert J.K."/>
            <person name="Baniya A."/>
            <person name="Schwartz H.T."/>
            <person name="Tan C.-H."/>
            <person name="Antoshechkin I."/>
            <person name="Sternberg P.W."/>
            <person name="Goodrich-Blair H."/>
            <person name="Dillman A.R."/>
        </authorList>
    </citation>
    <scope>NUCLEOTIDE SEQUENCE</scope>
    <source>
        <strain evidence="8">PS9179</strain>
        <tissue evidence="8">Whole animal</tissue>
    </source>
</reference>
<gene>
    <name evidence="8" type="ORF">QR680_001975</name>
</gene>
<dbReference type="EMBL" id="JAUCMV010000005">
    <property type="protein sequence ID" value="KAK0397084.1"/>
    <property type="molecule type" value="Genomic_DNA"/>
</dbReference>
<evidence type="ECO:0000313" key="8">
    <source>
        <dbReference type="EMBL" id="KAK0397084.1"/>
    </source>
</evidence>
<keyword evidence="3 6" id="KW-0812">Transmembrane</keyword>
<dbReference type="InterPro" id="IPR051739">
    <property type="entry name" value="Rhomboid_IM_Serine_Proteases"/>
</dbReference>
<evidence type="ECO:0000256" key="2">
    <source>
        <dbReference type="ARBA" id="ARBA00009045"/>
    </source>
</evidence>
<dbReference type="Gene3D" id="1.20.1540.10">
    <property type="entry name" value="Rhomboid-like"/>
    <property type="match status" value="1"/>
</dbReference>
<evidence type="ECO:0000259" key="7">
    <source>
        <dbReference type="Pfam" id="PF01694"/>
    </source>
</evidence>
<sequence>MKSPDQLYIRGYQKIPLLPVYTTNKSAVREAAHAQSMSHVPWAMLTLSAVQCILFCWYVPESTQILTQISDSVWPFSASRSLEVWRLLSYSLVHVELQHLICNLSVEVALGIYLENCFGHWHTFCIFALGALTGSLTVGLLNENDILIGASAGVCALIAAVASKQLLHIANRHFSICTIWWIVIFLLTVIIDVASLMQDFTSLYSERSQLVAYFSHLGGSFSGKVLTTF</sequence>
<dbReference type="InterPro" id="IPR022764">
    <property type="entry name" value="Peptidase_S54_rhomboid_dom"/>
</dbReference>
<organism evidence="8 9">
    <name type="scientific">Steinernema hermaphroditum</name>
    <dbReference type="NCBI Taxonomy" id="289476"/>
    <lineage>
        <taxon>Eukaryota</taxon>
        <taxon>Metazoa</taxon>
        <taxon>Ecdysozoa</taxon>
        <taxon>Nematoda</taxon>
        <taxon>Chromadorea</taxon>
        <taxon>Rhabditida</taxon>
        <taxon>Tylenchina</taxon>
        <taxon>Panagrolaimomorpha</taxon>
        <taxon>Strongyloidoidea</taxon>
        <taxon>Steinernematidae</taxon>
        <taxon>Steinernema</taxon>
    </lineage>
</organism>
<comment type="similarity">
    <text evidence="2">Belongs to the peptidase S54 family.</text>
</comment>
<dbReference type="InterPro" id="IPR035952">
    <property type="entry name" value="Rhomboid-like_sf"/>
</dbReference>
<feature type="domain" description="Peptidase S54 rhomboid" evidence="7">
    <location>
        <begin position="83"/>
        <end position="227"/>
    </location>
</feature>
<comment type="subcellular location">
    <subcellularLocation>
        <location evidence="1">Membrane</location>
        <topology evidence="1">Multi-pass membrane protein</topology>
    </subcellularLocation>
</comment>